<evidence type="ECO:0000313" key="2">
    <source>
        <dbReference type="EMBL" id="MCZ0831606.1"/>
    </source>
</evidence>
<sequence length="109" mass="12731">MSSSEIISFAKELGPYGGIVTLVFLLFKLGPLTFVLASPFEQNLFSKEKRFIYRVVWYLLSVFIIDILIVILTELISPIPYFEVVVIFWFGWIVINYIIITIFINFRVK</sequence>
<protein>
    <recommendedName>
        <fullName evidence="4">DUF4870 domain-containing protein</fullName>
    </recommendedName>
</protein>
<keyword evidence="1" id="KW-0812">Transmembrane</keyword>
<gene>
    <name evidence="2" type="ORF">O0535_12660</name>
</gene>
<organism evidence="2 3">
    <name type="scientific">Brevibacillus halotolerans</name>
    <dbReference type="NCBI Taxonomy" id="1507437"/>
    <lineage>
        <taxon>Bacteria</taxon>
        <taxon>Bacillati</taxon>
        <taxon>Bacillota</taxon>
        <taxon>Bacilli</taxon>
        <taxon>Bacillales</taxon>
        <taxon>Paenibacillaceae</taxon>
        <taxon>Brevibacillus</taxon>
    </lineage>
</organism>
<dbReference type="Proteomes" id="UP001067708">
    <property type="component" value="Unassembled WGS sequence"/>
</dbReference>
<dbReference type="EMBL" id="JAPTNG010000008">
    <property type="protein sequence ID" value="MCZ0831606.1"/>
    <property type="molecule type" value="Genomic_DNA"/>
</dbReference>
<feature type="transmembrane region" description="Helical" evidence="1">
    <location>
        <begin position="84"/>
        <end position="106"/>
    </location>
</feature>
<comment type="caution">
    <text evidence="2">The sequence shown here is derived from an EMBL/GenBank/DDBJ whole genome shotgun (WGS) entry which is preliminary data.</text>
</comment>
<dbReference type="RefSeq" id="WP_258417530.1">
    <property type="nucleotide sequence ID" value="NZ_JAPTNG010000008.1"/>
</dbReference>
<proteinExistence type="predicted"/>
<feature type="transmembrane region" description="Helical" evidence="1">
    <location>
        <begin position="16"/>
        <end position="39"/>
    </location>
</feature>
<name>A0ABT4HYN2_9BACL</name>
<keyword evidence="1" id="KW-0472">Membrane</keyword>
<evidence type="ECO:0008006" key="4">
    <source>
        <dbReference type="Google" id="ProtNLM"/>
    </source>
</evidence>
<accession>A0ABT4HYN2</accession>
<reference evidence="2" key="1">
    <citation type="submission" date="2022-09" db="EMBL/GenBank/DDBJ databases">
        <title>Genome analysis and characterization of larvicidal activity of Brevibacillus strains.</title>
        <authorList>
            <person name="Patrusheva E.V."/>
            <person name="Izotova A.O."/>
            <person name="Toshchakov S.V."/>
            <person name="Sineoky S.P."/>
        </authorList>
    </citation>
    <scope>NUCLEOTIDE SEQUENCE</scope>
    <source>
        <strain evidence="2">VKPM_B-13244</strain>
    </source>
</reference>
<keyword evidence="1" id="KW-1133">Transmembrane helix</keyword>
<evidence type="ECO:0000256" key="1">
    <source>
        <dbReference type="SAM" id="Phobius"/>
    </source>
</evidence>
<evidence type="ECO:0000313" key="3">
    <source>
        <dbReference type="Proteomes" id="UP001067708"/>
    </source>
</evidence>
<keyword evidence="3" id="KW-1185">Reference proteome</keyword>
<feature type="transmembrane region" description="Helical" evidence="1">
    <location>
        <begin position="51"/>
        <end position="72"/>
    </location>
</feature>
<feature type="non-terminal residue" evidence="2">
    <location>
        <position position="109"/>
    </location>
</feature>